<evidence type="ECO:0000313" key="3">
    <source>
        <dbReference type="Proteomes" id="UP000026960"/>
    </source>
</evidence>
<sequence>MVEKRRRSPHPLLSPLPLPPRRFASRRCHRSRPPAAVSWAPGTAGGGDLDLDLSLGCFNVELRPGRVEAGDALTIGGWHQHQIQAAVAQIERRGVI</sequence>
<accession>A0A0D3HTQ7</accession>
<dbReference type="EnsemblPlants" id="OBART12G09750.3">
    <property type="protein sequence ID" value="OBART12G09750.3"/>
    <property type="gene ID" value="OBART12G09750"/>
</dbReference>
<dbReference type="AlphaFoldDB" id="A0A0D3HTQ7"/>
<reference evidence="2" key="2">
    <citation type="submission" date="2015-03" db="UniProtKB">
        <authorList>
            <consortium name="EnsemblPlants"/>
        </authorList>
    </citation>
    <scope>IDENTIFICATION</scope>
</reference>
<evidence type="ECO:0000256" key="1">
    <source>
        <dbReference type="SAM" id="MobiDB-lite"/>
    </source>
</evidence>
<dbReference type="HOGENOM" id="CLU_2363028_0_0_1"/>
<proteinExistence type="predicted"/>
<keyword evidence="3" id="KW-1185">Reference proteome</keyword>
<evidence type="ECO:0000313" key="2">
    <source>
        <dbReference type="EnsemblPlants" id="OBART12G09750.3"/>
    </source>
</evidence>
<dbReference type="Gramene" id="OBART12G09750.3">
    <property type="protein sequence ID" value="OBART12G09750.3"/>
    <property type="gene ID" value="OBART12G09750"/>
</dbReference>
<reference evidence="2" key="1">
    <citation type="journal article" date="2009" name="Rice">
        <title>De Novo Next Generation Sequencing of Plant Genomes.</title>
        <authorList>
            <person name="Rounsley S."/>
            <person name="Marri P.R."/>
            <person name="Yu Y."/>
            <person name="He R."/>
            <person name="Sisneros N."/>
            <person name="Goicoechea J.L."/>
            <person name="Lee S.J."/>
            <person name="Angelova A."/>
            <person name="Kudrna D."/>
            <person name="Luo M."/>
            <person name="Affourtit J."/>
            <person name="Desany B."/>
            <person name="Knight J."/>
            <person name="Niazi F."/>
            <person name="Egholm M."/>
            <person name="Wing R.A."/>
        </authorList>
    </citation>
    <scope>NUCLEOTIDE SEQUENCE [LARGE SCALE GENOMIC DNA]</scope>
    <source>
        <strain evidence="2">cv. IRGC 105608</strain>
    </source>
</reference>
<protein>
    <submittedName>
        <fullName evidence="2">Uncharacterized protein</fullName>
    </submittedName>
</protein>
<name>A0A0D3HTQ7_9ORYZ</name>
<dbReference type="Proteomes" id="UP000026960">
    <property type="component" value="Chromosome 12"/>
</dbReference>
<organism evidence="2">
    <name type="scientific">Oryza barthii</name>
    <dbReference type="NCBI Taxonomy" id="65489"/>
    <lineage>
        <taxon>Eukaryota</taxon>
        <taxon>Viridiplantae</taxon>
        <taxon>Streptophyta</taxon>
        <taxon>Embryophyta</taxon>
        <taxon>Tracheophyta</taxon>
        <taxon>Spermatophyta</taxon>
        <taxon>Magnoliopsida</taxon>
        <taxon>Liliopsida</taxon>
        <taxon>Poales</taxon>
        <taxon>Poaceae</taxon>
        <taxon>BOP clade</taxon>
        <taxon>Oryzoideae</taxon>
        <taxon>Oryzeae</taxon>
        <taxon>Oryzinae</taxon>
        <taxon>Oryza</taxon>
    </lineage>
</organism>
<feature type="region of interest" description="Disordered" evidence="1">
    <location>
        <begin position="1"/>
        <end position="43"/>
    </location>
</feature>
<feature type="compositionally biased region" description="Basic residues" evidence="1">
    <location>
        <begin position="23"/>
        <end position="32"/>
    </location>
</feature>